<evidence type="ECO:0000256" key="1">
    <source>
        <dbReference type="SAM" id="MobiDB-lite"/>
    </source>
</evidence>
<dbReference type="GO" id="GO:0007131">
    <property type="term" value="P:reciprocal meiotic recombination"/>
    <property type="evidence" value="ECO:0007669"/>
    <property type="project" value="InterPro"/>
</dbReference>
<dbReference type="STRING" id="690307.A0A1L9X1K2"/>
<dbReference type="EMBL" id="KV878973">
    <property type="protein sequence ID" value="OJK02385.1"/>
    <property type="molecule type" value="Genomic_DNA"/>
</dbReference>
<evidence type="ECO:0000313" key="3">
    <source>
        <dbReference type="Proteomes" id="UP000184546"/>
    </source>
</evidence>
<proteinExistence type="predicted"/>
<dbReference type="AlphaFoldDB" id="A0A1L9X1K2"/>
<dbReference type="GeneID" id="30978598"/>
<keyword evidence="3" id="KW-1185">Reference proteome</keyword>
<name>A0A1L9X1K2_ASPA1</name>
<dbReference type="Pfam" id="PF03525">
    <property type="entry name" value="Meiotic_rec114"/>
    <property type="match status" value="1"/>
</dbReference>
<dbReference type="InterPro" id="IPR004354">
    <property type="entry name" value="Meiotic_Rec114"/>
</dbReference>
<dbReference type="RefSeq" id="XP_020058724.1">
    <property type="nucleotide sequence ID" value="XM_020204784.1"/>
</dbReference>
<evidence type="ECO:0000313" key="2">
    <source>
        <dbReference type="EMBL" id="OJK02385.1"/>
    </source>
</evidence>
<feature type="compositionally biased region" description="Polar residues" evidence="1">
    <location>
        <begin position="171"/>
        <end position="196"/>
    </location>
</feature>
<gene>
    <name evidence="2" type="ORF">ASPACDRAFT_76768</name>
</gene>
<feature type="region of interest" description="Disordered" evidence="1">
    <location>
        <begin position="171"/>
        <end position="211"/>
    </location>
</feature>
<feature type="non-terminal residue" evidence="2">
    <location>
        <position position="267"/>
    </location>
</feature>
<sequence length="267" mass="28076">MAATKAPSQPAQGQASKPSFAVVVKLPCVAVKYPRGNMIRRFQIKFSAEKDYYAALAILSEMNCPFSEASPASMHKQTSSQWNTGSFRPGSMLSELTVPNAMIPSNNGIGFPVYAPGTCARLPTPSVTAGTLITSASSSTLGTSHPYQATNTPSSLANYVYTDSNLTQSLNGQCPPSALQIQGTSEADPSRPSTATLPLETANLDPPPARVLPFNRPLMKRTHTIATTGIPAGKVAAIESTVSRPYPELAPANKTQPASSTDPPPQT</sequence>
<protein>
    <submittedName>
        <fullName evidence="2">Uncharacterized protein</fullName>
    </submittedName>
</protein>
<dbReference type="OrthoDB" id="5360255at2759"/>
<accession>A0A1L9X1K2</accession>
<organism evidence="2 3">
    <name type="scientific">Aspergillus aculeatus (strain ATCC 16872 / CBS 172.66 / WB 5094)</name>
    <dbReference type="NCBI Taxonomy" id="690307"/>
    <lineage>
        <taxon>Eukaryota</taxon>
        <taxon>Fungi</taxon>
        <taxon>Dikarya</taxon>
        <taxon>Ascomycota</taxon>
        <taxon>Pezizomycotina</taxon>
        <taxon>Eurotiomycetes</taxon>
        <taxon>Eurotiomycetidae</taxon>
        <taxon>Eurotiales</taxon>
        <taxon>Aspergillaceae</taxon>
        <taxon>Aspergillus</taxon>
        <taxon>Aspergillus subgen. Circumdati</taxon>
    </lineage>
</organism>
<reference evidence="3" key="1">
    <citation type="journal article" date="2017" name="Genome Biol.">
        <title>Comparative genomics reveals high biological diversity and specific adaptations in the industrially and medically important fungal genus Aspergillus.</title>
        <authorList>
            <person name="de Vries R.P."/>
            <person name="Riley R."/>
            <person name="Wiebenga A."/>
            <person name="Aguilar-Osorio G."/>
            <person name="Amillis S."/>
            <person name="Uchima C.A."/>
            <person name="Anderluh G."/>
            <person name="Asadollahi M."/>
            <person name="Askin M."/>
            <person name="Barry K."/>
            <person name="Battaglia E."/>
            <person name="Bayram O."/>
            <person name="Benocci T."/>
            <person name="Braus-Stromeyer S.A."/>
            <person name="Caldana C."/>
            <person name="Canovas D."/>
            <person name="Cerqueira G.C."/>
            <person name="Chen F."/>
            <person name="Chen W."/>
            <person name="Choi C."/>
            <person name="Clum A."/>
            <person name="Dos Santos R.A."/>
            <person name="Damasio A.R."/>
            <person name="Diallinas G."/>
            <person name="Emri T."/>
            <person name="Fekete E."/>
            <person name="Flipphi M."/>
            <person name="Freyberg S."/>
            <person name="Gallo A."/>
            <person name="Gournas C."/>
            <person name="Habgood R."/>
            <person name="Hainaut M."/>
            <person name="Harispe M.L."/>
            <person name="Henrissat B."/>
            <person name="Hilden K.S."/>
            <person name="Hope R."/>
            <person name="Hossain A."/>
            <person name="Karabika E."/>
            <person name="Karaffa L."/>
            <person name="Karanyi Z."/>
            <person name="Krasevec N."/>
            <person name="Kuo A."/>
            <person name="Kusch H."/>
            <person name="LaButti K."/>
            <person name="Lagendijk E.L."/>
            <person name="Lapidus A."/>
            <person name="Levasseur A."/>
            <person name="Lindquist E."/>
            <person name="Lipzen A."/>
            <person name="Logrieco A.F."/>
            <person name="MacCabe A."/>
            <person name="Maekelae M.R."/>
            <person name="Malavazi I."/>
            <person name="Melin P."/>
            <person name="Meyer V."/>
            <person name="Mielnichuk N."/>
            <person name="Miskei M."/>
            <person name="Molnar A.P."/>
            <person name="Mule G."/>
            <person name="Ngan C.Y."/>
            <person name="Orejas M."/>
            <person name="Orosz E."/>
            <person name="Ouedraogo J.P."/>
            <person name="Overkamp K.M."/>
            <person name="Park H.-S."/>
            <person name="Perrone G."/>
            <person name="Piumi F."/>
            <person name="Punt P.J."/>
            <person name="Ram A.F."/>
            <person name="Ramon A."/>
            <person name="Rauscher S."/>
            <person name="Record E."/>
            <person name="Riano-Pachon D.M."/>
            <person name="Robert V."/>
            <person name="Roehrig J."/>
            <person name="Ruller R."/>
            <person name="Salamov A."/>
            <person name="Salih N.S."/>
            <person name="Samson R.A."/>
            <person name="Sandor E."/>
            <person name="Sanguinetti M."/>
            <person name="Schuetze T."/>
            <person name="Sepcic K."/>
            <person name="Shelest E."/>
            <person name="Sherlock G."/>
            <person name="Sophianopoulou V."/>
            <person name="Squina F.M."/>
            <person name="Sun H."/>
            <person name="Susca A."/>
            <person name="Todd R.B."/>
            <person name="Tsang A."/>
            <person name="Unkles S.E."/>
            <person name="van de Wiele N."/>
            <person name="van Rossen-Uffink D."/>
            <person name="Oliveira J.V."/>
            <person name="Vesth T.C."/>
            <person name="Visser J."/>
            <person name="Yu J.-H."/>
            <person name="Zhou M."/>
            <person name="Andersen M.R."/>
            <person name="Archer D.B."/>
            <person name="Baker S.E."/>
            <person name="Benoit I."/>
            <person name="Brakhage A.A."/>
            <person name="Braus G.H."/>
            <person name="Fischer R."/>
            <person name="Frisvad J.C."/>
            <person name="Goldman G.H."/>
            <person name="Houbraken J."/>
            <person name="Oakley B."/>
            <person name="Pocsi I."/>
            <person name="Scazzocchio C."/>
            <person name="Seiboth B."/>
            <person name="vanKuyk P.A."/>
            <person name="Wortman J."/>
            <person name="Dyer P.S."/>
            <person name="Grigoriev I.V."/>
        </authorList>
    </citation>
    <scope>NUCLEOTIDE SEQUENCE [LARGE SCALE GENOMIC DNA]</scope>
    <source>
        <strain evidence="3">ATCC 16872 / CBS 172.66 / WB 5094</strain>
    </source>
</reference>
<dbReference type="VEuPathDB" id="FungiDB:ASPACDRAFT_76768"/>
<dbReference type="Proteomes" id="UP000184546">
    <property type="component" value="Unassembled WGS sequence"/>
</dbReference>
<feature type="region of interest" description="Disordered" evidence="1">
    <location>
        <begin position="246"/>
        <end position="267"/>
    </location>
</feature>